<protein>
    <recommendedName>
        <fullName evidence="3">DUF1540 domain-containing protein</fullName>
    </recommendedName>
</protein>
<dbReference type="EMBL" id="CP120733">
    <property type="protein sequence ID" value="WFD09305.1"/>
    <property type="molecule type" value="Genomic_DNA"/>
</dbReference>
<evidence type="ECO:0000313" key="1">
    <source>
        <dbReference type="EMBL" id="WFD09305.1"/>
    </source>
</evidence>
<proteinExistence type="predicted"/>
<reference evidence="1 2" key="1">
    <citation type="submission" date="2023-03" db="EMBL/GenBank/DDBJ databases">
        <title>Complete genome sequence of Tepidibacter sp. SWIR-1, isolated from a deep-sea hydrothermal vent.</title>
        <authorList>
            <person name="Li X."/>
        </authorList>
    </citation>
    <scope>NUCLEOTIDE SEQUENCE [LARGE SCALE GENOMIC DNA]</scope>
    <source>
        <strain evidence="1 2">SWIR-1</strain>
    </source>
</reference>
<dbReference type="Proteomes" id="UP001222800">
    <property type="component" value="Chromosome"/>
</dbReference>
<dbReference type="RefSeq" id="WP_277731230.1">
    <property type="nucleotide sequence ID" value="NZ_CP120733.1"/>
</dbReference>
<gene>
    <name evidence="1" type="ORF">P4S50_13025</name>
</gene>
<accession>A0ABY8E8S2</accession>
<evidence type="ECO:0008006" key="3">
    <source>
        <dbReference type="Google" id="ProtNLM"/>
    </source>
</evidence>
<keyword evidence="2" id="KW-1185">Reference proteome</keyword>
<evidence type="ECO:0000313" key="2">
    <source>
        <dbReference type="Proteomes" id="UP001222800"/>
    </source>
</evidence>
<name>A0ABY8E8S2_9FIRM</name>
<sequence>MENLNMSELKAVASRCSQYSPMGGNQFTSSAGQNEESCSKCEHYENSKCTLDLIDQIKSNMQ</sequence>
<organism evidence="1 2">
    <name type="scientific">Tepidibacter hydrothermalis</name>
    <dbReference type="NCBI Taxonomy" id="3036126"/>
    <lineage>
        <taxon>Bacteria</taxon>
        <taxon>Bacillati</taxon>
        <taxon>Bacillota</taxon>
        <taxon>Clostridia</taxon>
        <taxon>Peptostreptococcales</taxon>
        <taxon>Peptostreptococcaceae</taxon>
        <taxon>Tepidibacter</taxon>
    </lineage>
</organism>